<feature type="region of interest" description="Disordered" evidence="1">
    <location>
        <begin position="20"/>
        <end position="49"/>
    </location>
</feature>
<proteinExistence type="predicted"/>
<dbReference type="EMBL" id="AMRA01000070">
    <property type="protein sequence ID" value="EKF23395.1"/>
    <property type="molecule type" value="Genomic_DNA"/>
</dbReference>
<evidence type="ECO:0000313" key="2">
    <source>
        <dbReference type="EMBL" id="EKF23395.1"/>
    </source>
</evidence>
<keyword evidence="3" id="KW-1185">Reference proteome</keyword>
<dbReference type="Proteomes" id="UP000006265">
    <property type="component" value="Unassembled WGS sequence"/>
</dbReference>
<name>K5BB54_MYCHD</name>
<evidence type="ECO:0000256" key="1">
    <source>
        <dbReference type="SAM" id="MobiDB-lite"/>
    </source>
</evidence>
<sequence length="141" mass="14894">MVGVVIATTAAITVWVSTRIGPANPDAGGESTPPTNTYGLASANDTGPATIITDEPTCTAWEALHNTFVNSQTKEWAERDPNIPASQWTPTTPPPTSATACRSATGDRTLDTVTRRHGGVPHQLPTPRRSPRAPRKDRIGG</sequence>
<protein>
    <submittedName>
        <fullName evidence="2">Uncharacterized protein</fullName>
    </submittedName>
</protein>
<evidence type="ECO:0000313" key="3">
    <source>
        <dbReference type="Proteomes" id="UP000006265"/>
    </source>
</evidence>
<organism evidence="2 3">
    <name type="scientific">Mycolicibacterium hassiacum (strain DSM 44199 / CIP 105218 / JCM 12690 / 3849)</name>
    <name type="common">Mycobacterium hassiacum</name>
    <dbReference type="NCBI Taxonomy" id="1122247"/>
    <lineage>
        <taxon>Bacteria</taxon>
        <taxon>Bacillati</taxon>
        <taxon>Actinomycetota</taxon>
        <taxon>Actinomycetes</taxon>
        <taxon>Mycobacteriales</taxon>
        <taxon>Mycobacteriaceae</taxon>
        <taxon>Mycolicibacterium</taxon>
    </lineage>
</organism>
<gene>
    <name evidence="2" type="ORF">C731_2613</name>
</gene>
<dbReference type="AlphaFoldDB" id="K5BB54"/>
<comment type="caution">
    <text evidence="2">The sequence shown here is derived from an EMBL/GenBank/DDBJ whole genome shotgun (WGS) entry which is preliminary data.</text>
</comment>
<accession>K5BB54</accession>
<feature type="compositionally biased region" description="Polar residues" evidence="1">
    <location>
        <begin position="32"/>
        <end position="47"/>
    </location>
</feature>
<reference evidence="2 3" key="1">
    <citation type="journal article" date="2012" name="J. Bacteriol.">
        <title>Genome sequence of Mycobacterium hassiacum DSM 44199, a rare source of heat-stable mycobacterial proteins.</title>
        <authorList>
            <person name="Tiago I."/>
            <person name="Maranha A."/>
            <person name="Mendes V."/>
            <person name="Alarico S."/>
            <person name="Moynihan P.J."/>
            <person name="Clarke A.J."/>
            <person name="Macedo-Ribeiro S."/>
            <person name="Pereira P.J."/>
            <person name="Empadinhas N."/>
        </authorList>
    </citation>
    <scope>NUCLEOTIDE SEQUENCE [LARGE SCALE GENOMIC DNA]</scope>
    <source>
        <strain evidence="3">DSM 44199 / CIP 105218 / JCM 12690 / 3849</strain>
    </source>
</reference>
<feature type="region of interest" description="Disordered" evidence="1">
    <location>
        <begin position="74"/>
        <end position="141"/>
    </location>
</feature>